<proteinExistence type="predicted"/>
<sequence>MEEEARPTRRLNLTILDVVKKEVTKLLASRIIYPISNSNWISPVQLVPKKFGVTVAKNR</sequence>
<evidence type="ECO:0008006" key="3">
    <source>
        <dbReference type="Google" id="ProtNLM"/>
    </source>
</evidence>
<dbReference type="InterPro" id="IPR043502">
    <property type="entry name" value="DNA/RNA_pol_sf"/>
</dbReference>
<dbReference type="AlphaFoldDB" id="A0A371H335"/>
<reference evidence="1" key="1">
    <citation type="submission" date="2018-05" db="EMBL/GenBank/DDBJ databases">
        <title>Draft genome of Mucuna pruriens seed.</title>
        <authorList>
            <person name="Nnadi N.E."/>
            <person name="Vos R."/>
            <person name="Hasami M.H."/>
            <person name="Devisetty U.K."/>
            <person name="Aguiy J.C."/>
        </authorList>
    </citation>
    <scope>NUCLEOTIDE SEQUENCE [LARGE SCALE GENOMIC DNA]</scope>
    <source>
        <strain evidence="1">JCA_2017</strain>
    </source>
</reference>
<accession>A0A371H335</accession>
<gene>
    <name evidence="1" type="ORF">CR513_20036</name>
</gene>
<organism evidence="1 2">
    <name type="scientific">Mucuna pruriens</name>
    <name type="common">Velvet bean</name>
    <name type="synonym">Dolichos pruriens</name>
    <dbReference type="NCBI Taxonomy" id="157652"/>
    <lineage>
        <taxon>Eukaryota</taxon>
        <taxon>Viridiplantae</taxon>
        <taxon>Streptophyta</taxon>
        <taxon>Embryophyta</taxon>
        <taxon>Tracheophyta</taxon>
        <taxon>Spermatophyta</taxon>
        <taxon>Magnoliopsida</taxon>
        <taxon>eudicotyledons</taxon>
        <taxon>Gunneridae</taxon>
        <taxon>Pentapetalae</taxon>
        <taxon>rosids</taxon>
        <taxon>fabids</taxon>
        <taxon>Fabales</taxon>
        <taxon>Fabaceae</taxon>
        <taxon>Papilionoideae</taxon>
        <taxon>50 kb inversion clade</taxon>
        <taxon>NPAAA clade</taxon>
        <taxon>indigoferoid/millettioid clade</taxon>
        <taxon>Phaseoleae</taxon>
        <taxon>Mucuna</taxon>
    </lineage>
</organism>
<protein>
    <recommendedName>
        <fullName evidence="3">Reverse transcriptase domain-containing protein</fullName>
    </recommendedName>
</protein>
<evidence type="ECO:0000313" key="1">
    <source>
        <dbReference type="EMBL" id="RDX97232.1"/>
    </source>
</evidence>
<dbReference type="Proteomes" id="UP000257109">
    <property type="component" value="Unassembled WGS sequence"/>
</dbReference>
<dbReference type="SUPFAM" id="SSF56672">
    <property type="entry name" value="DNA/RNA polymerases"/>
    <property type="match status" value="1"/>
</dbReference>
<name>A0A371H335_MUCPR</name>
<dbReference type="EMBL" id="QJKJ01003709">
    <property type="protein sequence ID" value="RDX97232.1"/>
    <property type="molecule type" value="Genomic_DNA"/>
</dbReference>
<dbReference type="OrthoDB" id="1432245at2759"/>
<dbReference type="Gene3D" id="3.10.10.10">
    <property type="entry name" value="HIV Type 1 Reverse Transcriptase, subunit A, domain 1"/>
    <property type="match status" value="1"/>
</dbReference>
<evidence type="ECO:0000313" key="2">
    <source>
        <dbReference type="Proteomes" id="UP000257109"/>
    </source>
</evidence>
<feature type="non-terminal residue" evidence="1">
    <location>
        <position position="1"/>
    </location>
</feature>
<keyword evidence="2" id="KW-1185">Reference proteome</keyword>
<comment type="caution">
    <text evidence="1">The sequence shown here is derived from an EMBL/GenBank/DDBJ whole genome shotgun (WGS) entry which is preliminary data.</text>
</comment>